<dbReference type="EMBL" id="MDZB01000033">
    <property type="protein sequence ID" value="OGX89221.1"/>
    <property type="molecule type" value="Genomic_DNA"/>
</dbReference>
<evidence type="ECO:0008006" key="10">
    <source>
        <dbReference type="Google" id="ProtNLM"/>
    </source>
</evidence>
<dbReference type="Gene3D" id="1.10.10.10">
    <property type="entry name" value="Winged helix-like DNA-binding domain superfamily/Winged helix DNA-binding domain"/>
    <property type="match status" value="1"/>
</dbReference>
<feature type="region of interest" description="Disordered" evidence="5">
    <location>
        <begin position="165"/>
        <end position="194"/>
    </location>
</feature>
<dbReference type="CDD" id="cd06171">
    <property type="entry name" value="Sigma70_r4"/>
    <property type="match status" value="1"/>
</dbReference>
<feature type="domain" description="RNA polymerase sigma factor 70 region 4 type 2" evidence="7">
    <location>
        <begin position="125"/>
        <end position="171"/>
    </location>
</feature>
<evidence type="ECO:0000259" key="7">
    <source>
        <dbReference type="Pfam" id="PF08281"/>
    </source>
</evidence>
<dbReference type="OrthoDB" id="1493925at2"/>
<evidence type="ECO:0000256" key="2">
    <source>
        <dbReference type="ARBA" id="ARBA00023015"/>
    </source>
</evidence>
<feature type="domain" description="RNA polymerase sigma-70 region 2" evidence="6">
    <location>
        <begin position="27"/>
        <end position="93"/>
    </location>
</feature>
<keyword evidence="2" id="KW-0805">Transcription regulation</keyword>
<dbReference type="InterPro" id="IPR013325">
    <property type="entry name" value="RNA_pol_sigma_r2"/>
</dbReference>
<dbReference type="InterPro" id="IPR013324">
    <property type="entry name" value="RNA_pol_sigma_r3/r4-like"/>
</dbReference>
<dbReference type="GO" id="GO:0003677">
    <property type="term" value="F:DNA binding"/>
    <property type="evidence" value="ECO:0007669"/>
    <property type="project" value="InterPro"/>
</dbReference>
<dbReference type="InterPro" id="IPR013249">
    <property type="entry name" value="RNA_pol_sigma70_r4_t2"/>
</dbReference>
<evidence type="ECO:0000256" key="5">
    <source>
        <dbReference type="SAM" id="MobiDB-lite"/>
    </source>
</evidence>
<dbReference type="InterPro" id="IPR007627">
    <property type="entry name" value="RNA_pol_sigma70_r2"/>
</dbReference>
<feature type="non-terminal residue" evidence="8">
    <location>
        <position position="216"/>
    </location>
</feature>
<dbReference type="STRING" id="1908237.BEN47_07395"/>
<comment type="caution">
    <text evidence="8">The sequence shown here is derived from an EMBL/GenBank/DDBJ whole genome shotgun (WGS) entry which is preliminary data.</text>
</comment>
<dbReference type="InterPro" id="IPR039425">
    <property type="entry name" value="RNA_pol_sigma-70-like"/>
</dbReference>
<dbReference type="Pfam" id="PF08281">
    <property type="entry name" value="Sigma70_r4_2"/>
    <property type="match status" value="1"/>
</dbReference>
<dbReference type="SUPFAM" id="SSF88946">
    <property type="entry name" value="Sigma2 domain of RNA polymerase sigma factors"/>
    <property type="match status" value="1"/>
</dbReference>
<gene>
    <name evidence="8" type="ORF">BEN47_07395</name>
</gene>
<protein>
    <recommendedName>
        <fullName evidence="10">RNA polymerase subunit sigma-24</fullName>
    </recommendedName>
</protein>
<keyword evidence="9" id="KW-1185">Reference proteome</keyword>
<dbReference type="Proteomes" id="UP000176294">
    <property type="component" value="Unassembled WGS sequence"/>
</dbReference>
<name>A0A1G1TED3_9BACT</name>
<dbReference type="Pfam" id="PF04542">
    <property type="entry name" value="Sigma70_r2"/>
    <property type="match status" value="1"/>
</dbReference>
<dbReference type="SUPFAM" id="SSF88659">
    <property type="entry name" value="Sigma3 and sigma4 domains of RNA polymerase sigma factors"/>
    <property type="match status" value="1"/>
</dbReference>
<dbReference type="PANTHER" id="PTHR43133:SF46">
    <property type="entry name" value="RNA POLYMERASE SIGMA-70 FACTOR ECF SUBFAMILY"/>
    <property type="match status" value="1"/>
</dbReference>
<accession>A0A1G1TED3</accession>
<dbReference type="AlphaFoldDB" id="A0A1G1TED3"/>
<dbReference type="InterPro" id="IPR014284">
    <property type="entry name" value="RNA_pol_sigma-70_dom"/>
</dbReference>
<organism evidence="8 9">
    <name type="scientific">Hymenobacter lapidarius</name>
    <dbReference type="NCBI Taxonomy" id="1908237"/>
    <lineage>
        <taxon>Bacteria</taxon>
        <taxon>Pseudomonadati</taxon>
        <taxon>Bacteroidota</taxon>
        <taxon>Cytophagia</taxon>
        <taxon>Cytophagales</taxon>
        <taxon>Hymenobacteraceae</taxon>
        <taxon>Hymenobacter</taxon>
    </lineage>
</organism>
<dbReference type="NCBIfam" id="TIGR02937">
    <property type="entry name" value="sigma70-ECF"/>
    <property type="match status" value="1"/>
</dbReference>
<dbReference type="PANTHER" id="PTHR43133">
    <property type="entry name" value="RNA POLYMERASE ECF-TYPE SIGMA FACTO"/>
    <property type="match status" value="1"/>
</dbReference>
<evidence type="ECO:0000259" key="6">
    <source>
        <dbReference type="Pfam" id="PF04542"/>
    </source>
</evidence>
<dbReference type="Gene3D" id="1.10.1740.10">
    <property type="match status" value="1"/>
</dbReference>
<dbReference type="GO" id="GO:0006352">
    <property type="term" value="P:DNA-templated transcription initiation"/>
    <property type="evidence" value="ECO:0007669"/>
    <property type="project" value="InterPro"/>
</dbReference>
<proteinExistence type="inferred from homology"/>
<sequence>MPPPLAPVDEALLAACRRGESAAQHQLYQQLAYLLMGVCLRYCPNRDEAEDALQNTFVKIFTRLHQYRGQGPFEAWARRIAVTTSLHALEQHRLRHPAPGLDPDDVAHDLPSAEPSAVERLAADDLLALLATLPPGYRTVLNLYAVEGYSHQEIAELLGIAEGTSKSQLARPPPARTPLGGSTSPPIAMTDRKPDDLYDALRNRLADYGQEPPAQL</sequence>
<comment type="similarity">
    <text evidence="1">Belongs to the sigma-70 factor family. ECF subfamily.</text>
</comment>
<evidence type="ECO:0000313" key="8">
    <source>
        <dbReference type="EMBL" id="OGX89221.1"/>
    </source>
</evidence>
<dbReference type="InterPro" id="IPR036388">
    <property type="entry name" value="WH-like_DNA-bd_sf"/>
</dbReference>
<evidence type="ECO:0000313" key="9">
    <source>
        <dbReference type="Proteomes" id="UP000176294"/>
    </source>
</evidence>
<evidence type="ECO:0000256" key="1">
    <source>
        <dbReference type="ARBA" id="ARBA00010641"/>
    </source>
</evidence>
<keyword evidence="3" id="KW-0731">Sigma factor</keyword>
<dbReference type="GO" id="GO:0016987">
    <property type="term" value="F:sigma factor activity"/>
    <property type="evidence" value="ECO:0007669"/>
    <property type="project" value="UniProtKB-KW"/>
</dbReference>
<reference evidence="8 9" key="1">
    <citation type="submission" date="2016-08" db="EMBL/GenBank/DDBJ databases">
        <title>Hymenobacter coccineus sp. nov., Hymenobacter lapidarius sp. nov. and Hymenobacter glacialis sp. nov., isolated from Antarctic soil.</title>
        <authorList>
            <person name="Sedlacek I."/>
            <person name="Kralova S."/>
            <person name="Kyrova K."/>
            <person name="Maslanova I."/>
            <person name="Stankova E."/>
            <person name="Vrbovska V."/>
            <person name="Nemec M."/>
            <person name="Bartak M."/>
            <person name="Svec P."/>
            <person name="Busse H.-J."/>
            <person name="Pantucek R."/>
        </authorList>
    </citation>
    <scope>NUCLEOTIDE SEQUENCE [LARGE SCALE GENOMIC DNA]</scope>
    <source>
        <strain evidence="8 9">CCM 8643</strain>
    </source>
</reference>
<evidence type="ECO:0000256" key="4">
    <source>
        <dbReference type="ARBA" id="ARBA00023163"/>
    </source>
</evidence>
<keyword evidence="4" id="KW-0804">Transcription</keyword>
<dbReference type="RefSeq" id="WP_070724379.1">
    <property type="nucleotide sequence ID" value="NZ_MDZB01000033.1"/>
</dbReference>
<evidence type="ECO:0000256" key="3">
    <source>
        <dbReference type="ARBA" id="ARBA00023082"/>
    </source>
</evidence>